<keyword evidence="2" id="KW-1185">Reference proteome</keyword>
<protein>
    <submittedName>
        <fullName evidence="1">Uncharacterized protein</fullName>
    </submittedName>
</protein>
<accession>A0ABW4GY48</accession>
<sequence length="81" mass="9274">METESGESHGGISEDLLFELIDELSYPENSFLTIEPQGFGNQWYVVVALDSDERLEWSIGTQAYQSIGSWPAERRQMSRKM</sequence>
<evidence type="ECO:0000313" key="1">
    <source>
        <dbReference type="EMBL" id="MFD1547761.1"/>
    </source>
</evidence>
<dbReference type="Proteomes" id="UP001597097">
    <property type="component" value="Unassembled WGS sequence"/>
</dbReference>
<dbReference type="EMBL" id="JBHUCM010000083">
    <property type="protein sequence ID" value="MFD1547761.1"/>
    <property type="molecule type" value="Genomic_DNA"/>
</dbReference>
<reference evidence="2" key="1">
    <citation type="journal article" date="2019" name="Int. J. Syst. Evol. Microbiol.">
        <title>The Global Catalogue of Microorganisms (GCM) 10K type strain sequencing project: providing services to taxonomists for standard genome sequencing and annotation.</title>
        <authorList>
            <consortium name="The Broad Institute Genomics Platform"/>
            <consortium name="The Broad Institute Genome Sequencing Center for Infectious Disease"/>
            <person name="Wu L."/>
            <person name="Ma J."/>
        </authorList>
    </citation>
    <scope>NUCLEOTIDE SEQUENCE [LARGE SCALE GENOMIC DNA]</scope>
    <source>
        <strain evidence="2">CGMCC 1.15399</strain>
    </source>
</reference>
<dbReference type="RefSeq" id="WP_219532632.1">
    <property type="nucleotide sequence ID" value="NZ_JAHKRM010000015.1"/>
</dbReference>
<organism evidence="1 2">
    <name type="scientific">Nonomuraea guangzhouensis</name>
    <dbReference type="NCBI Taxonomy" id="1291555"/>
    <lineage>
        <taxon>Bacteria</taxon>
        <taxon>Bacillati</taxon>
        <taxon>Actinomycetota</taxon>
        <taxon>Actinomycetes</taxon>
        <taxon>Streptosporangiales</taxon>
        <taxon>Streptosporangiaceae</taxon>
        <taxon>Nonomuraea</taxon>
    </lineage>
</organism>
<proteinExistence type="predicted"/>
<comment type="caution">
    <text evidence="1">The sequence shown here is derived from an EMBL/GenBank/DDBJ whole genome shotgun (WGS) entry which is preliminary data.</text>
</comment>
<gene>
    <name evidence="1" type="ORF">ACFSJ0_62785</name>
</gene>
<evidence type="ECO:0000313" key="2">
    <source>
        <dbReference type="Proteomes" id="UP001597097"/>
    </source>
</evidence>
<name>A0ABW4GY48_9ACTN</name>